<accession>A0A103XN33</accession>
<keyword evidence="2" id="KW-1185">Reference proteome</keyword>
<dbReference type="Gramene" id="KVH93828">
    <property type="protein sequence ID" value="KVH93828"/>
    <property type="gene ID" value="Ccrd_004120"/>
</dbReference>
<dbReference type="AlphaFoldDB" id="A0A103XN33"/>
<proteinExistence type="predicted"/>
<evidence type="ECO:0000313" key="1">
    <source>
        <dbReference type="EMBL" id="KVH93828.1"/>
    </source>
</evidence>
<comment type="caution">
    <text evidence="1">The sequence shown here is derived from an EMBL/GenBank/DDBJ whole genome shotgun (WGS) entry which is preliminary data.</text>
</comment>
<dbReference type="EMBL" id="LEKV01004596">
    <property type="protein sequence ID" value="KVH93828.1"/>
    <property type="molecule type" value="Genomic_DNA"/>
</dbReference>
<sequence>MYLSSLLLGSNNFSLMFLGFDLRFDMVLSKCDYDGIVAHIFCLRRLSTLYKKDNCRPLAIRRGFVICAK</sequence>
<reference evidence="1 2" key="1">
    <citation type="journal article" date="2016" name="Sci. Rep.">
        <title>The genome sequence of the outbreeding globe artichoke constructed de novo incorporating a phase-aware low-pass sequencing strategy of F1 progeny.</title>
        <authorList>
            <person name="Scaglione D."/>
            <person name="Reyes-Chin-Wo S."/>
            <person name="Acquadro A."/>
            <person name="Froenicke L."/>
            <person name="Portis E."/>
            <person name="Beitel C."/>
            <person name="Tirone M."/>
            <person name="Mauro R."/>
            <person name="Lo Monaco A."/>
            <person name="Mauromicale G."/>
            <person name="Faccioli P."/>
            <person name="Cattivelli L."/>
            <person name="Rieseberg L."/>
            <person name="Michelmore R."/>
            <person name="Lanteri S."/>
        </authorList>
    </citation>
    <scope>NUCLEOTIDE SEQUENCE [LARGE SCALE GENOMIC DNA]</scope>
    <source>
        <strain evidence="1">2C</strain>
    </source>
</reference>
<organism evidence="1 2">
    <name type="scientific">Cynara cardunculus var. scolymus</name>
    <name type="common">Globe artichoke</name>
    <name type="synonym">Cynara scolymus</name>
    <dbReference type="NCBI Taxonomy" id="59895"/>
    <lineage>
        <taxon>Eukaryota</taxon>
        <taxon>Viridiplantae</taxon>
        <taxon>Streptophyta</taxon>
        <taxon>Embryophyta</taxon>
        <taxon>Tracheophyta</taxon>
        <taxon>Spermatophyta</taxon>
        <taxon>Magnoliopsida</taxon>
        <taxon>eudicotyledons</taxon>
        <taxon>Gunneridae</taxon>
        <taxon>Pentapetalae</taxon>
        <taxon>asterids</taxon>
        <taxon>campanulids</taxon>
        <taxon>Asterales</taxon>
        <taxon>Asteraceae</taxon>
        <taxon>Carduoideae</taxon>
        <taxon>Cardueae</taxon>
        <taxon>Carduinae</taxon>
        <taxon>Cynara</taxon>
    </lineage>
</organism>
<name>A0A103XN33_CYNCS</name>
<gene>
    <name evidence="1" type="ORF">Ccrd_004120</name>
</gene>
<dbReference type="Proteomes" id="UP000243975">
    <property type="component" value="Unassembled WGS sequence"/>
</dbReference>
<evidence type="ECO:0000313" key="2">
    <source>
        <dbReference type="Proteomes" id="UP000243975"/>
    </source>
</evidence>
<protein>
    <submittedName>
        <fullName evidence="1">Uncharacterized protein</fullName>
    </submittedName>
</protein>